<gene>
    <name evidence="3" type="primary">pol</name>
</gene>
<organism evidence="3">
    <name type="scientific">Drosophila melanogaster</name>
    <name type="common">Fruit fly</name>
    <dbReference type="NCBI Taxonomy" id="7227"/>
    <lineage>
        <taxon>Eukaryota</taxon>
        <taxon>Metazoa</taxon>
        <taxon>Ecdysozoa</taxon>
        <taxon>Arthropoda</taxon>
        <taxon>Hexapoda</taxon>
        <taxon>Insecta</taxon>
        <taxon>Pterygota</taxon>
        <taxon>Neoptera</taxon>
        <taxon>Endopterygota</taxon>
        <taxon>Diptera</taxon>
        <taxon>Brachycera</taxon>
        <taxon>Muscomorpha</taxon>
        <taxon>Ephydroidea</taxon>
        <taxon>Drosophilidae</taxon>
        <taxon>Drosophila</taxon>
        <taxon>Sophophora</taxon>
    </lineage>
</organism>
<accession>Q18LA9</accession>
<dbReference type="InterPro" id="IPR036691">
    <property type="entry name" value="Endo/exonu/phosph_ase_sf"/>
</dbReference>
<name>Q18LA9_DROME</name>
<dbReference type="InterPro" id="IPR052560">
    <property type="entry name" value="RdDP_mobile_element"/>
</dbReference>
<dbReference type="InterPro" id="IPR043502">
    <property type="entry name" value="DNA/RNA_pol_sf"/>
</dbReference>
<feature type="region of interest" description="Disordered" evidence="1">
    <location>
        <begin position="303"/>
        <end position="324"/>
    </location>
</feature>
<dbReference type="GO" id="GO:0071897">
    <property type="term" value="P:DNA biosynthetic process"/>
    <property type="evidence" value="ECO:0007669"/>
    <property type="project" value="UniProtKB-ARBA"/>
</dbReference>
<protein>
    <submittedName>
        <fullName evidence="3">Pol protein</fullName>
    </submittedName>
</protein>
<dbReference type="GO" id="GO:0003824">
    <property type="term" value="F:catalytic activity"/>
    <property type="evidence" value="ECO:0007669"/>
    <property type="project" value="InterPro"/>
</dbReference>
<dbReference type="Pfam" id="PF03372">
    <property type="entry name" value="Exo_endo_phos"/>
    <property type="match status" value="1"/>
</dbReference>
<dbReference type="SUPFAM" id="SSF56219">
    <property type="entry name" value="DNase I-like"/>
    <property type="match status" value="1"/>
</dbReference>
<reference evidence="3" key="1">
    <citation type="submission" date="2005-06" db="EMBL/GenBank/DDBJ databases">
        <title>Evolution of the telomeric retrotransposon TAHRE in the Drosophila melanogaster species subgroup.</title>
        <authorList>
            <person name="Planello R."/>
            <person name="Villasante A."/>
            <person name="Abad J.P."/>
        </authorList>
    </citation>
    <scope>NUCLEOTIDE SEQUENCE</scope>
    <source>
        <strain evidence="3">Oregon R</strain>
    </source>
</reference>
<feature type="domain" description="Reverse transcriptase" evidence="2">
    <location>
        <begin position="529"/>
        <end position="815"/>
    </location>
</feature>
<sequence length="1103" mass="127799">MTFNLNNGQASNTLKIGYWNSCGITNKTNELEAYIKKEGIQIMLVTETRLERNSNALNIKGFHTYLAQNPTSHRKGGTATIVSQNIRHACLNPIETDFMQSAPIALIPSSRIRADMTIVAPIYCPPVYKWTTEQFSKLFNHFEMLLDGKSKFILGGDWNCKHRLWGNYLSCARGRSLSQSILARKDLDIVATGHATHFPFDKKKQPSALDFAICKGFHTQKLKTYSTDELSSDHLPIQIVLDPDDSDWQHNKTNNAIIQKRTDLTKFKKNLENKILLNTEIRTGQDIDDCIDILINNIKSAANEATPPNRPQNNRTYNSSRRSTNLRLDEATKRLLEEKKELNRIFRAVGTDEARRWFKNVQNRLSKEIRKLKQKLLNRNLQDIDTTDRYRTQKLWKTTNTIKMQPRPCWPIKKDNDDSRQRTDYPWTRTLDEKAEAFASHLESRFRTNQINDAKDREFVRNELNKFKSLNASGESGNSNFKPVTLAELNGLINSLELKKAPGTDNLNNKTIINLPTKARIYLILIYNNILRTGHFPNKWKHASISMIPKPGKSPFALNSYRPISLLSGLSKLLERILPKRLYDIDSFAKAIPSHQFGFRKDHGAEHQLARVTQFILKAFDEKDVCSATFLDITEAFDRVWHDGLLYKLSRLIPRYLFDLLENYLSNRTFSVRIDGETTSRIGNIRAGVPQGSILGPVLYSIYSSDMPYPIVKDYMRNISFPDYHPTNIILATYADDTIILSRSKYTKLAINLNQNYLNVFCRWSKKWDIAINAKKTGHILFSLKKEQTNIYTPPLINGQRAAKLNKQRYLGLMLDRRLTFCAHMTLLKGKTIAAYKKLEWLIGKNSHLPKNAKILLWKQIVSPIWHYAIAIWGSLVSDTQAKKIQTMENKYIRRIINASRYTRQADIRTKYNIKSFDEIFDKASQRYANSLTDHENPLIYDLLINAYKPNRLELSKNRYVKQLSKYILPLQQHRPKPPAEPIYSSIHNYTKKEEAEIVAKMRTKFRQTLPTLLRIADQELEIRQSIAEEKRKEKEKSERRKALEKGPPDRWCELQINKYSKLYRKGLRAREEILELMLGQPATVIKIVIPDYEPEDDLTKKS</sequence>
<feature type="compositionally biased region" description="Polar residues" evidence="1">
    <location>
        <begin position="311"/>
        <end position="324"/>
    </location>
</feature>
<dbReference type="Gene3D" id="3.60.10.10">
    <property type="entry name" value="Endonuclease/exonuclease/phosphatase"/>
    <property type="match status" value="1"/>
</dbReference>
<dbReference type="PANTHER" id="PTHR36688:SF2">
    <property type="entry name" value="ENDONUCLEASE_EXONUCLEASE_PHOSPHATASE DOMAIN-CONTAINING PROTEIN"/>
    <property type="match status" value="1"/>
</dbReference>
<dbReference type="InterPro" id="IPR005135">
    <property type="entry name" value="Endo/exonuclease/phosphatase"/>
</dbReference>
<dbReference type="EMBL" id="AM040242">
    <property type="protein sequence ID" value="CAJ13338.1"/>
    <property type="molecule type" value="Genomic_DNA"/>
</dbReference>
<dbReference type="AlphaFoldDB" id="Q18LA9"/>
<dbReference type="CDD" id="cd01650">
    <property type="entry name" value="RT_nLTR_like"/>
    <property type="match status" value="1"/>
</dbReference>
<dbReference type="InterPro" id="IPR000477">
    <property type="entry name" value="RT_dom"/>
</dbReference>
<dbReference type="PANTHER" id="PTHR36688">
    <property type="entry name" value="ENDO/EXONUCLEASE/PHOSPHATASE DOMAIN-CONTAINING PROTEIN"/>
    <property type="match status" value="1"/>
</dbReference>
<dbReference type="Pfam" id="PF00078">
    <property type="entry name" value="RVT_1"/>
    <property type="match status" value="1"/>
</dbReference>
<dbReference type="PROSITE" id="PS50878">
    <property type="entry name" value="RT_POL"/>
    <property type="match status" value="1"/>
</dbReference>
<dbReference type="SUPFAM" id="SSF56672">
    <property type="entry name" value="DNA/RNA polymerases"/>
    <property type="match status" value="1"/>
</dbReference>
<proteinExistence type="predicted"/>
<evidence type="ECO:0000256" key="1">
    <source>
        <dbReference type="SAM" id="MobiDB-lite"/>
    </source>
</evidence>
<evidence type="ECO:0000313" key="3">
    <source>
        <dbReference type="EMBL" id="CAJ13338.1"/>
    </source>
</evidence>
<evidence type="ECO:0000259" key="2">
    <source>
        <dbReference type="PROSITE" id="PS50878"/>
    </source>
</evidence>